<dbReference type="AlphaFoldDB" id="A0A811UFE6"/>
<dbReference type="Proteomes" id="UP000606786">
    <property type="component" value="Unassembled WGS sequence"/>
</dbReference>
<dbReference type="EMBL" id="CAJHJT010000012">
    <property type="protein sequence ID" value="CAD6997521.1"/>
    <property type="molecule type" value="Genomic_DNA"/>
</dbReference>
<evidence type="ECO:0000313" key="1">
    <source>
        <dbReference type="EMBL" id="CAD6997521.1"/>
    </source>
</evidence>
<proteinExistence type="predicted"/>
<name>A0A811UFE6_CERCA</name>
<evidence type="ECO:0000313" key="2">
    <source>
        <dbReference type="Proteomes" id="UP000606786"/>
    </source>
</evidence>
<keyword evidence="2" id="KW-1185">Reference proteome</keyword>
<feature type="non-terminal residue" evidence="1">
    <location>
        <position position="1"/>
    </location>
</feature>
<gene>
    <name evidence="1" type="ORF">CCAP1982_LOCUS6161</name>
</gene>
<organism evidence="1 2">
    <name type="scientific">Ceratitis capitata</name>
    <name type="common">Mediterranean fruit fly</name>
    <name type="synonym">Tephritis capitata</name>
    <dbReference type="NCBI Taxonomy" id="7213"/>
    <lineage>
        <taxon>Eukaryota</taxon>
        <taxon>Metazoa</taxon>
        <taxon>Ecdysozoa</taxon>
        <taxon>Arthropoda</taxon>
        <taxon>Hexapoda</taxon>
        <taxon>Insecta</taxon>
        <taxon>Pterygota</taxon>
        <taxon>Neoptera</taxon>
        <taxon>Endopterygota</taxon>
        <taxon>Diptera</taxon>
        <taxon>Brachycera</taxon>
        <taxon>Muscomorpha</taxon>
        <taxon>Tephritoidea</taxon>
        <taxon>Tephritidae</taxon>
        <taxon>Ceratitis</taxon>
        <taxon>Ceratitis</taxon>
    </lineage>
</organism>
<sequence>VKGIKIQKSSCFYICFSPATSSCLFCFQSKSIEPQDFCDGDDDGGSCSSGDKINTTTLTDNTAADLRD</sequence>
<protein>
    <submittedName>
        <fullName evidence="1">(Mediterranean fruit fly) hypothetical protein</fullName>
    </submittedName>
</protein>
<comment type="caution">
    <text evidence="1">The sequence shown here is derived from an EMBL/GenBank/DDBJ whole genome shotgun (WGS) entry which is preliminary data.</text>
</comment>
<accession>A0A811UFE6</accession>
<reference evidence="1" key="1">
    <citation type="submission" date="2020-11" db="EMBL/GenBank/DDBJ databases">
        <authorList>
            <person name="Whitehead M."/>
        </authorList>
    </citation>
    <scope>NUCLEOTIDE SEQUENCE</scope>
    <source>
        <strain evidence="1">EGII</strain>
    </source>
</reference>